<dbReference type="KEGG" id="vg:19488236"/>
<feature type="domain" description="Transposase IS30-like HTH" evidence="2">
    <location>
        <begin position="46"/>
        <end position="86"/>
    </location>
</feature>
<gene>
    <name evidence="3" type="primary">47</name>
    <name evidence="3" type="ORF">PBI_PHANTASTIC_47</name>
</gene>
<dbReference type="InterPro" id="IPR009057">
    <property type="entry name" value="Homeodomain-like_sf"/>
</dbReference>
<dbReference type="SUPFAM" id="SSF46689">
    <property type="entry name" value="Homeodomain-like"/>
    <property type="match status" value="1"/>
</dbReference>
<dbReference type="OrthoDB" id="21632at10239"/>
<proteinExistence type="predicted"/>
<name>A0A023W607_9CAUD</name>
<dbReference type="Proteomes" id="UP000024443">
    <property type="component" value="Segment"/>
</dbReference>
<dbReference type="Gene3D" id="1.10.10.60">
    <property type="entry name" value="Homeodomain-like"/>
    <property type="match status" value="1"/>
</dbReference>
<dbReference type="EMBL" id="KJ510415">
    <property type="protein sequence ID" value="AHY27110.1"/>
    <property type="molecule type" value="Genomic_DNA"/>
</dbReference>
<protein>
    <submittedName>
        <fullName evidence="3">HTH DNA binding domain protein</fullName>
    </submittedName>
</protein>
<feature type="coiled-coil region" evidence="1">
    <location>
        <begin position="7"/>
        <end position="34"/>
    </location>
</feature>
<organism evidence="3 4">
    <name type="scientific">Mycobacterium phage Phantastic</name>
    <dbReference type="NCBI Taxonomy" id="1486426"/>
    <lineage>
        <taxon>Viruses</taxon>
        <taxon>Duplodnaviria</taxon>
        <taxon>Heunggongvirae</taxon>
        <taxon>Uroviricota</taxon>
        <taxon>Caudoviricetes</taxon>
        <taxon>Veracruzvirus</taxon>
        <taxon>Veracruzvirus phantastic</taxon>
    </lineage>
</organism>
<evidence type="ECO:0000313" key="4">
    <source>
        <dbReference type="Proteomes" id="UP000024443"/>
    </source>
</evidence>
<evidence type="ECO:0000259" key="2">
    <source>
        <dbReference type="Pfam" id="PF13936"/>
    </source>
</evidence>
<evidence type="ECO:0000256" key="1">
    <source>
        <dbReference type="SAM" id="Coils"/>
    </source>
</evidence>
<keyword evidence="1" id="KW-0175">Coiled coil</keyword>
<accession>A0A023W607</accession>
<sequence length="91" mass="10443">MAETPTLLRVLDEIEDILAENEDLRHEVEKLRAQSLHAKGAGRPNRKKLSAEEAKYIREMARSGISQAEIAWSFDVNRSTISRIVRGIYHR</sequence>
<dbReference type="InterPro" id="IPR025246">
    <property type="entry name" value="IS30-like_HTH"/>
</dbReference>
<evidence type="ECO:0000313" key="3">
    <source>
        <dbReference type="EMBL" id="AHY27110.1"/>
    </source>
</evidence>
<keyword evidence="4" id="KW-1185">Reference proteome</keyword>
<reference evidence="3 4" key="1">
    <citation type="submission" date="2014-02" db="EMBL/GenBank/DDBJ databases">
        <authorList>
            <person name="Meadows H.N."/>
            <person name="Fisher J.N.B."/>
            <person name="Gardner A.V."/>
            <person name="Merrill B.D."/>
            <person name="Hartmann K.A."/>
            <person name="Bailey M.E."/>
            <person name="Beckstead A.P."/>
            <person name="Deus L.M."/>
            <person name="Earl A.S."/>
            <person name="Easter R.A."/>
            <person name="Gibby P.D."/>
            <person name="Graves K.A."/>
            <person name="Ayer P.A."/>
            <person name="Heiner M.E."/>
            <person name="Herring J.A."/>
            <person name="Jaen A.D."/>
            <person name="Liu J.E."/>
            <person name="Manci A.M."/>
            <person name="Nielsen D.A."/>
            <person name="Paz H.C."/>
            <person name="Sabin N.R."/>
            <person name="Solomon M.B."/>
            <person name="Sutter R.A."/>
            <person name="Wake B.N."/>
            <person name="Willyerd H.J."/>
            <person name="Zimmerman L.J."/>
            <person name="Breakwell D.P."/>
            <person name="Burnett S.H."/>
            <person name="Grose J.H."/>
            <person name="Bradley K.W."/>
            <person name="Clarke D.Q."/>
            <person name="Lewis M.F."/>
            <person name="Barker L.P."/>
            <person name="Bailey C."/>
            <person name="Asai D.J."/>
            <person name="Garber M.L."/>
            <person name="Bowman C.A."/>
            <person name="Russell D.A."/>
            <person name="Pope W.H."/>
            <person name="Jacobs-Sera D."/>
            <person name="Hendrix R.W."/>
            <person name="Hatfull G.F."/>
        </authorList>
    </citation>
    <scope>NUCLEOTIDE SEQUENCE [LARGE SCALE GENOMIC DNA]</scope>
</reference>
<dbReference type="Pfam" id="PF13936">
    <property type="entry name" value="HTH_38"/>
    <property type="match status" value="1"/>
</dbReference>
<dbReference type="GeneID" id="19488236"/>
<dbReference type="RefSeq" id="YP_009032532.1">
    <property type="nucleotide sequence ID" value="NC_024148.1"/>
</dbReference>